<dbReference type="Gene3D" id="1.20.5.2050">
    <property type="match status" value="2"/>
</dbReference>
<evidence type="ECO:0000313" key="4">
    <source>
        <dbReference type="EMBL" id="CAL4761682.1"/>
    </source>
</evidence>
<comment type="caution">
    <text evidence="2">The sequence shown here is derived from an EMBL/GenBank/DDBJ whole genome shotgun (WGS) entry which is preliminary data.</text>
</comment>
<name>A0A9P1BKK3_9DINO</name>
<feature type="region of interest" description="Disordered" evidence="1">
    <location>
        <begin position="682"/>
        <end position="707"/>
    </location>
</feature>
<feature type="compositionally biased region" description="Low complexity" evidence="1">
    <location>
        <begin position="228"/>
        <end position="244"/>
    </location>
</feature>
<evidence type="ECO:0000313" key="3">
    <source>
        <dbReference type="EMBL" id="CAL1127745.1"/>
    </source>
</evidence>
<feature type="region of interest" description="Disordered" evidence="1">
    <location>
        <begin position="59"/>
        <end position="185"/>
    </location>
</feature>
<feature type="compositionally biased region" description="Basic and acidic residues" evidence="1">
    <location>
        <begin position="682"/>
        <end position="694"/>
    </location>
</feature>
<feature type="compositionally biased region" description="Basic residues" evidence="1">
    <location>
        <begin position="695"/>
        <end position="707"/>
    </location>
</feature>
<keyword evidence="5" id="KW-1185">Reference proteome</keyword>
<dbReference type="EMBL" id="CAMXCT030000131">
    <property type="protein sequence ID" value="CAL4761682.1"/>
    <property type="molecule type" value="Genomic_DNA"/>
</dbReference>
<evidence type="ECO:0000256" key="1">
    <source>
        <dbReference type="SAM" id="MobiDB-lite"/>
    </source>
</evidence>
<feature type="compositionally biased region" description="Low complexity" evidence="1">
    <location>
        <begin position="123"/>
        <end position="132"/>
    </location>
</feature>
<dbReference type="Proteomes" id="UP001152797">
    <property type="component" value="Unassembled WGS sequence"/>
</dbReference>
<dbReference type="AlphaFoldDB" id="A0A9P1BKK3"/>
<dbReference type="EMBL" id="CAMXCT010000131">
    <property type="protein sequence ID" value="CAI3974370.1"/>
    <property type="molecule type" value="Genomic_DNA"/>
</dbReference>
<sequence>MQQNMQTAGPSSVKIELAGGVKVKKEKGAEQEVSFESQDKGEMELDDFWLRVKGEIKEEIEQEEQEEHACKSSSLDDLTPEEIMMKEEMEEEPKHDEAFESLQSQSDHSEVATQEREIEKSNKAANSQAAAEPEPKPVAKRRRLTRRDMQQTMRPGGPSSAKIELADGVKVKKEKSAEQEIGFERQDKEKMELDDLWLKVHKKVNEQSLMTFAAANSAAGHAPKPPESESGTSQVQTSTQQQLEPNASKADEDSANSEGSSLDSFASHAATWAKQCLAFRSSKTWSPTRPCCPANVFLGSANGTPSPPPADAPACVLRLTGHGLRCLQRFHEKQGLHSMTFQSQAEASQMPRDMLPQEPPLDCDLSMQDYKVRGLDCMKMWPWMRDLPTSVWAGRGWAFDENGLRRLSSSGGSHAMEGVEVFESVGLAAEEVKPSDEKIEEEAPIAVAAAENPLPTCGEQKPNKFTRNNVAKQSGVPNVGWKNTMQSWCVCFYEQDAKGKKIRRTSRRFSLKHFMGPGISEAQADAAALQAAKAFHAELVEKGILSEPKQKDPNFTSEVPGVRWKKLQRKWQVLIRQKGQSTISGGSFTEKAAAEAKALELSEKHGLQRRVKPVATLANRYAGLPVFHPKVPHPGVYWNQGEQQWHACCNVGGAQRNFRVRPKDHSEAELERSFQVAVAWRKKQEKEKEKEGKAVKSKVKPRRKQRK</sequence>
<protein>
    <submittedName>
        <fullName evidence="4">AP2/ERF domain-containing protein</fullName>
    </submittedName>
</protein>
<feature type="compositionally biased region" description="Basic and acidic residues" evidence="1">
    <location>
        <begin position="164"/>
        <end position="185"/>
    </location>
</feature>
<evidence type="ECO:0000313" key="5">
    <source>
        <dbReference type="Proteomes" id="UP001152797"/>
    </source>
</evidence>
<dbReference type="EMBL" id="CAMXCT020000131">
    <property type="protein sequence ID" value="CAL1127745.1"/>
    <property type="molecule type" value="Genomic_DNA"/>
</dbReference>
<proteinExistence type="predicted"/>
<organism evidence="2">
    <name type="scientific">Cladocopium goreaui</name>
    <dbReference type="NCBI Taxonomy" id="2562237"/>
    <lineage>
        <taxon>Eukaryota</taxon>
        <taxon>Sar</taxon>
        <taxon>Alveolata</taxon>
        <taxon>Dinophyceae</taxon>
        <taxon>Suessiales</taxon>
        <taxon>Symbiodiniaceae</taxon>
        <taxon>Cladocopium</taxon>
    </lineage>
</organism>
<feature type="compositionally biased region" description="Basic and acidic residues" evidence="1">
    <location>
        <begin position="83"/>
        <end position="98"/>
    </location>
</feature>
<dbReference type="OrthoDB" id="427764at2759"/>
<evidence type="ECO:0000313" key="2">
    <source>
        <dbReference type="EMBL" id="CAI3974370.1"/>
    </source>
</evidence>
<feature type="region of interest" description="Disordered" evidence="1">
    <location>
        <begin position="216"/>
        <end position="262"/>
    </location>
</feature>
<reference evidence="3" key="2">
    <citation type="submission" date="2024-04" db="EMBL/GenBank/DDBJ databases">
        <authorList>
            <person name="Chen Y."/>
            <person name="Shah S."/>
            <person name="Dougan E. K."/>
            <person name="Thang M."/>
            <person name="Chan C."/>
        </authorList>
    </citation>
    <scope>NUCLEOTIDE SEQUENCE [LARGE SCALE GENOMIC DNA]</scope>
</reference>
<reference evidence="2" key="1">
    <citation type="submission" date="2022-10" db="EMBL/GenBank/DDBJ databases">
        <authorList>
            <person name="Chen Y."/>
            <person name="Dougan E. K."/>
            <person name="Chan C."/>
            <person name="Rhodes N."/>
            <person name="Thang M."/>
        </authorList>
    </citation>
    <scope>NUCLEOTIDE SEQUENCE</scope>
</reference>
<gene>
    <name evidence="2" type="ORF">C1SCF055_LOCUS2778</name>
</gene>
<feature type="compositionally biased region" description="Basic and acidic residues" evidence="1">
    <location>
        <begin position="107"/>
        <end position="122"/>
    </location>
</feature>
<accession>A0A9P1BKK3</accession>